<reference evidence="3 4" key="1">
    <citation type="submission" date="2019-11" db="EMBL/GenBank/DDBJ databases">
        <title>Agromyces kandeliae sp. nov., isolated from mangrove soil.</title>
        <authorList>
            <person name="Wang R."/>
        </authorList>
    </citation>
    <scope>NUCLEOTIDE SEQUENCE [LARGE SCALE GENOMIC DNA]</scope>
    <source>
        <strain evidence="3 4">Q22</strain>
    </source>
</reference>
<evidence type="ECO:0000256" key="1">
    <source>
        <dbReference type="SAM" id="SignalP"/>
    </source>
</evidence>
<comment type="caution">
    <text evidence="3">The sequence shown here is derived from an EMBL/GenBank/DDBJ whole genome shotgun (WGS) entry which is preliminary data.</text>
</comment>
<organism evidence="3 4">
    <name type="scientific">Agromyces kandeliae</name>
    <dbReference type="NCBI Taxonomy" id="2666141"/>
    <lineage>
        <taxon>Bacteria</taxon>
        <taxon>Bacillati</taxon>
        <taxon>Actinomycetota</taxon>
        <taxon>Actinomycetes</taxon>
        <taxon>Micrococcales</taxon>
        <taxon>Microbacteriaceae</taxon>
        <taxon>Agromyces</taxon>
    </lineage>
</organism>
<evidence type="ECO:0000313" key="3">
    <source>
        <dbReference type="EMBL" id="MRX45192.1"/>
    </source>
</evidence>
<feature type="domain" description="Ricin B lectin" evidence="2">
    <location>
        <begin position="476"/>
        <end position="565"/>
    </location>
</feature>
<dbReference type="Proteomes" id="UP000476511">
    <property type="component" value="Unassembled WGS sequence"/>
</dbReference>
<dbReference type="Gene3D" id="2.120.10.10">
    <property type="match status" value="1"/>
</dbReference>
<dbReference type="Gene3D" id="2.80.10.50">
    <property type="match status" value="1"/>
</dbReference>
<dbReference type="Pfam" id="PF14200">
    <property type="entry name" value="RicinB_lectin_2"/>
    <property type="match status" value="1"/>
</dbReference>
<dbReference type="SUPFAM" id="SSF50370">
    <property type="entry name" value="Ricin B-like lectins"/>
    <property type="match status" value="1"/>
</dbReference>
<feature type="signal peptide" evidence="1">
    <location>
        <begin position="1"/>
        <end position="28"/>
    </location>
</feature>
<evidence type="ECO:0000313" key="4">
    <source>
        <dbReference type="Proteomes" id="UP000476511"/>
    </source>
</evidence>
<keyword evidence="1" id="KW-0732">Signal</keyword>
<dbReference type="EMBL" id="WKJD01000021">
    <property type="protein sequence ID" value="MRX45192.1"/>
    <property type="molecule type" value="Genomic_DNA"/>
</dbReference>
<feature type="chain" id="PRO_5026806882" description="Ricin B lectin domain-containing protein" evidence="1">
    <location>
        <begin position="29"/>
        <end position="714"/>
    </location>
</feature>
<gene>
    <name evidence="3" type="ORF">GJR97_15870</name>
</gene>
<sequence>MSSWKTKGIAAGAVASLLLIAPLAPAQAYDPEGGILYEVGDQDCLKGLGNCAVYPKSAQLPSGRLVAAFERSTVVEYEDDTTGAIGQTMPIYASDDLGSSWQPLSEVQAPAFLSDDPEFDPYTSNWTNPYLYVLPEDVGDLEAGTLLLATVVSGEDEFYREQKAADPEWVPTNDGDRRDMAIALFASTDQAESWDVVDIIATGGWQGGSAGNIGSAIAEANEHAQIDPLWEPHLHVHDGLLVTYYSDENDYVGYDPVTGVPELTPDNETGPDSGRQILVHRTWDGEGEWSEPVVDVAGETVDFNGSPQIGHGRPGMTNIVPTTDGLYVLTYEYFGSETWGWPAEANVRFELSADPLDFFSDGDDTGEQISRWNEDMAEGLPFYPGAQGLSWGGSPVVIALPDGRLVYNAAGNGDVWVNESGASDGLWQQYNTTMGSGYSRNLQYVEGTGRIVILQGTWGGPFTGAVIRYGEVDLGHSQGDYYQVVNRATGKVLGTGGNISDAEFDFPKWVPDVQLEDQCSEREDTQNWHVIDEGDGTVELLNRSGGRSVAMWGGGAYDGQDIAQWVDENDGGRWTIQDADDGHVRFLATGSDDLYLTGTADGDVALRLGADDGTQEWMIVPVAPTITVKDGAKWTVGGDGVYRKASYVIETSACELTSILLNGVEQGPATGTSFDLDQLTPDYPGVVRGINVIEATNSLGDTTVLEFSIGKKEK</sequence>
<dbReference type="InterPro" id="IPR000772">
    <property type="entry name" value="Ricin_B_lectin"/>
</dbReference>
<accession>A0A6L5R5B7</accession>
<dbReference type="PANTHER" id="PTHR38792">
    <property type="entry name" value="BNR/ASP-BOX REPEAT DOMAIN PROTEIN (AFU_ORTHOLOGUE AFUA_7G06430)-RELATED"/>
    <property type="match status" value="1"/>
</dbReference>
<dbReference type="InterPro" id="IPR036278">
    <property type="entry name" value="Sialidase_sf"/>
</dbReference>
<evidence type="ECO:0000259" key="2">
    <source>
        <dbReference type="Pfam" id="PF14200"/>
    </source>
</evidence>
<proteinExistence type="predicted"/>
<dbReference type="AlphaFoldDB" id="A0A6L5R5B7"/>
<protein>
    <recommendedName>
        <fullName evidence="2">Ricin B lectin domain-containing protein</fullName>
    </recommendedName>
</protein>
<dbReference type="SUPFAM" id="SSF50939">
    <property type="entry name" value="Sialidases"/>
    <property type="match status" value="1"/>
</dbReference>
<dbReference type="PANTHER" id="PTHR38792:SF3">
    <property type="entry name" value="BNR_ASP-BOX REPEAT DOMAIN PROTEIN (AFU_ORTHOLOGUE AFUA_7G06430)-RELATED"/>
    <property type="match status" value="1"/>
</dbReference>
<dbReference type="CDD" id="cd00161">
    <property type="entry name" value="beta-trefoil_Ricin-like"/>
    <property type="match status" value="1"/>
</dbReference>
<dbReference type="RefSeq" id="WP_154347760.1">
    <property type="nucleotide sequence ID" value="NZ_WKJD01000021.1"/>
</dbReference>
<keyword evidence="4" id="KW-1185">Reference proteome</keyword>
<name>A0A6L5R5B7_9MICO</name>
<dbReference type="InterPro" id="IPR035992">
    <property type="entry name" value="Ricin_B-like_lectins"/>
</dbReference>